<keyword evidence="4 5" id="KW-0472">Membrane</keyword>
<proteinExistence type="predicted"/>
<organism evidence="7 8">
    <name type="scientific">Larinioides sclopetarius</name>
    <dbReference type="NCBI Taxonomy" id="280406"/>
    <lineage>
        <taxon>Eukaryota</taxon>
        <taxon>Metazoa</taxon>
        <taxon>Ecdysozoa</taxon>
        <taxon>Arthropoda</taxon>
        <taxon>Chelicerata</taxon>
        <taxon>Arachnida</taxon>
        <taxon>Araneae</taxon>
        <taxon>Araneomorphae</taxon>
        <taxon>Entelegynae</taxon>
        <taxon>Araneoidea</taxon>
        <taxon>Araneidae</taxon>
        <taxon>Larinioides</taxon>
    </lineage>
</organism>
<evidence type="ECO:0000256" key="5">
    <source>
        <dbReference type="SAM" id="Phobius"/>
    </source>
</evidence>
<evidence type="ECO:0000313" key="7">
    <source>
        <dbReference type="EMBL" id="CAL1268941.1"/>
    </source>
</evidence>
<comment type="caution">
    <text evidence="7">The sequence shown here is derived from an EMBL/GenBank/DDBJ whole genome shotgun (WGS) entry which is preliminary data.</text>
</comment>
<evidence type="ECO:0000256" key="4">
    <source>
        <dbReference type="ARBA" id="ARBA00023136"/>
    </source>
</evidence>
<dbReference type="FunFam" id="1.20.1250.20:FF:000423">
    <property type="entry name" value="Putative inorganic phosphate cotransporter-like Protein"/>
    <property type="match status" value="1"/>
</dbReference>
<dbReference type="AlphaFoldDB" id="A0AAV1ZBA0"/>
<sequence length="209" mass="23312">GVKYNWDSKTQGIILSSFYYGYVATQLPGGIFCDKFGATRLFGGGILVTSVLYLLIPLAATWGVLAITVIRILEGLGEGVTFPAITQLISNWSPRLERSRISSFINCGIPIGNIIGSTISGFLSSTDFIGGWPSIFYLFGCFGCVWFFLWCILVFETPENHPSISKDELLYIQQNKEEKRQTKAPIPWRKIFSSLPVWAVIAAQFGHYY</sequence>
<dbReference type="Pfam" id="PF07690">
    <property type="entry name" value="MFS_1"/>
    <property type="match status" value="1"/>
</dbReference>
<gene>
    <name evidence="7" type="ORF">LARSCL_LOCUS4465</name>
</gene>
<protein>
    <recommendedName>
        <fullName evidence="6">Major facilitator superfamily (MFS) profile domain-containing protein</fullName>
    </recommendedName>
</protein>
<dbReference type="InterPro" id="IPR036259">
    <property type="entry name" value="MFS_trans_sf"/>
</dbReference>
<dbReference type="InterPro" id="IPR050382">
    <property type="entry name" value="MFS_Na/Anion_cotransporter"/>
</dbReference>
<feature type="non-terminal residue" evidence="7">
    <location>
        <position position="1"/>
    </location>
</feature>
<keyword evidence="2 5" id="KW-0812">Transmembrane</keyword>
<dbReference type="Proteomes" id="UP001497382">
    <property type="component" value="Unassembled WGS sequence"/>
</dbReference>
<evidence type="ECO:0000259" key="6">
    <source>
        <dbReference type="PROSITE" id="PS50850"/>
    </source>
</evidence>
<dbReference type="GO" id="GO:0016020">
    <property type="term" value="C:membrane"/>
    <property type="evidence" value="ECO:0007669"/>
    <property type="project" value="UniProtKB-SubCell"/>
</dbReference>
<dbReference type="InterPro" id="IPR020846">
    <property type="entry name" value="MFS_dom"/>
</dbReference>
<feature type="transmembrane region" description="Helical" evidence="5">
    <location>
        <begin position="104"/>
        <end position="123"/>
    </location>
</feature>
<evidence type="ECO:0000256" key="1">
    <source>
        <dbReference type="ARBA" id="ARBA00004141"/>
    </source>
</evidence>
<dbReference type="Gene3D" id="1.20.1250.20">
    <property type="entry name" value="MFS general substrate transporter like domains"/>
    <property type="match status" value="1"/>
</dbReference>
<accession>A0AAV1ZBA0</accession>
<feature type="transmembrane region" description="Helical" evidence="5">
    <location>
        <begin position="135"/>
        <end position="155"/>
    </location>
</feature>
<dbReference type="GO" id="GO:0006820">
    <property type="term" value="P:monoatomic anion transport"/>
    <property type="evidence" value="ECO:0007669"/>
    <property type="project" value="TreeGrafter"/>
</dbReference>
<feature type="domain" description="Major facilitator superfamily (MFS) profile" evidence="6">
    <location>
        <begin position="1"/>
        <end position="209"/>
    </location>
</feature>
<feature type="transmembrane region" description="Helical" evidence="5">
    <location>
        <begin position="51"/>
        <end position="73"/>
    </location>
</feature>
<dbReference type="EMBL" id="CAXIEN010000037">
    <property type="protein sequence ID" value="CAL1268941.1"/>
    <property type="molecule type" value="Genomic_DNA"/>
</dbReference>
<dbReference type="PANTHER" id="PTHR11662:SF399">
    <property type="entry name" value="FI19708P1-RELATED"/>
    <property type="match status" value="1"/>
</dbReference>
<reference evidence="7 8" key="1">
    <citation type="submission" date="2024-04" db="EMBL/GenBank/DDBJ databases">
        <authorList>
            <person name="Rising A."/>
            <person name="Reimegard J."/>
            <person name="Sonavane S."/>
            <person name="Akerstrom W."/>
            <person name="Nylinder S."/>
            <person name="Hedman E."/>
            <person name="Kallberg Y."/>
        </authorList>
    </citation>
    <scope>NUCLEOTIDE SEQUENCE [LARGE SCALE GENOMIC DNA]</scope>
</reference>
<evidence type="ECO:0000256" key="2">
    <source>
        <dbReference type="ARBA" id="ARBA00022692"/>
    </source>
</evidence>
<dbReference type="InterPro" id="IPR011701">
    <property type="entry name" value="MFS"/>
</dbReference>
<name>A0AAV1ZBA0_9ARAC</name>
<dbReference type="GO" id="GO:0022857">
    <property type="term" value="F:transmembrane transporter activity"/>
    <property type="evidence" value="ECO:0007669"/>
    <property type="project" value="InterPro"/>
</dbReference>
<dbReference type="SUPFAM" id="SSF103473">
    <property type="entry name" value="MFS general substrate transporter"/>
    <property type="match status" value="1"/>
</dbReference>
<dbReference type="PANTHER" id="PTHR11662">
    <property type="entry name" value="SOLUTE CARRIER FAMILY 17"/>
    <property type="match status" value="1"/>
</dbReference>
<evidence type="ECO:0000256" key="3">
    <source>
        <dbReference type="ARBA" id="ARBA00022989"/>
    </source>
</evidence>
<comment type="subcellular location">
    <subcellularLocation>
        <location evidence="1">Membrane</location>
        <topology evidence="1">Multi-pass membrane protein</topology>
    </subcellularLocation>
</comment>
<dbReference type="PROSITE" id="PS50850">
    <property type="entry name" value="MFS"/>
    <property type="match status" value="1"/>
</dbReference>
<evidence type="ECO:0000313" key="8">
    <source>
        <dbReference type="Proteomes" id="UP001497382"/>
    </source>
</evidence>
<keyword evidence="3 5" id="KW-1133">Transmembrane helix</keyword>
<keyword evidence="8" id="KW-1185">Reference proteome</keyword>